<gene>
    <name evidence="2" type="ORF">K469DRAFT_334684</name>
</gene>
<feature type="region of interest" description="Disordered" evidence="1">
    <location>
        <begin position="143"/>
        <end position="162"/>
    </location>
</feature>
<protein>
    <submittedName>
        <fullName evidence="2">Uncharacterized protein</fullName>
    </submittedName>
</protein>
<sequence length="162" mass="17913">MLQCAPRMQASKYSAFAISAQYLSDHSITQPQIGSLPYQGCQAVAKKYVKLDYRSCRVAVDITSLLRTTKGQGTRHCLSPRVPCCISFIFHLNCHQRHPLAVRLSLTMTAVESSASFRDRNPVCATQEQSSLSATLASRLSNRNIGKTGKHRTTRTQAAIIQ</sequence>
<dbReference type="Proteomes" id="UP000800200">
    <property type="component" value="Unassembled WGS sequence"/>
</dbReference>
<proteinExistence type="predicted"/>
<evidence type="ECO:0000256" key="1">
    <source>
        <dbReference type="SAM" id="MobiDB-lite"/>
    </source>
</evidence>
<evidence type="ECO:0000313" key="2">
    <source>
        <dbReference type="EMBL" id="KAF2178283.1"/>
    </source>
</evidence>
<accession>A0A6A6DH68</accession>
<name>A0A6A6DH68_9PEZI</name>
<dbReference type="EMBL" id="ML994676">
    <property type="protein sequence ID" value="KAF2178283.1"/>
    <property type="molecule type" value="Genomic_DNA"/>
</dbReference>
<organism evidence="2 3">
    <name type="scientific">Zopfia rhizophila CBS 207.26</name>
    <dbReference type="NCBI Taxonomy" id="1314779"/>
    <lineage>
        <taxon>Eukaryota</taxon>
        <taxon>Fungi</taxon>
        <taxon>Dikarya</taxon>
        <taxon>Ascomycota</taxon>
        <taxon>Pezizomycotina</taxon>
        <taxon>Dothideomycetes</taxon>
        <taxon>Dothideomycetes incertae sedis</taxon>
        <taxon>Zopfiaceae</taxon>
        <taxon>Zopfia</taxon>
    </lineage>
</organism>
<dbReference type="AlphaFoldDB" id="A0A6A6DH68"/>
<keyword evidence="3" id="KW-1185">Reference proteome</keyword>
<evidence type="ECO:0000313" key="3">
    <source>
        <dbReference type="Proteomes" id="UP000800200"/>
    </source>
</evidence>
<reference evidence="2" key="1">
    <citation type="journal article" date="2020" name="Stud. Mycol.">
        <title>101 Dothideomycetes genomes: a test case for predicting lifestyles and emergence of pathogens.</title>
        <authorList>
            <person name="Haridas S."/>
            <person name="Albert R."/>
            <person name="Binder M."/>
            <person name="Bloem J."/>
            <person name="Labutti K."/>
            <person name="Salamov A."/>
            <person name="Andreopoulos B."/>
            <person name="Baker S."/>
            <person name="Barry K."/>
            <person name="Bills G."/>
            <person name="Bluhm B."/>
            <person name="Cannon C."/>
            <person name="Castanera R."/>
            <person name="Culley D."/>
            <person name="Daum C."/>
            <person name="Ezra D."/>
            <person name="Gonzalez J."/>
            <person name="Henrissat B."/>
            <person name="Kuo A."/>
            <person name="Liang C."/>
            <person name="Lipzen A."/>
            <person name="Lutzoni F."/>
            <person name="Magnuson J."/>
            <person name="Mondo S."/>
            <person name="Nolan M."/>
            <person name="Ohm R."/>
            <person name="Pangilinan J."/>
            <person name="Park H.-J."/>
            <person name="Ramirez L."/>
            <person name="Alfaro M."/>
            <person name="Sun H."/>
            <person name="Tritt A."/>
            <person name="Yoshinaga Y."/>
            <person name="Zwiers L.-H."/>
            <person name="Turgeon B."/>
            <person name="Goodwin S."/>
            <person name="Spatafora J."/>
            <person name="Crous P."/>
            <person name="Grigoriev I."/>
        </authorList>
    </citation>
    <scope>NUCLEOTIDE SEQUENCE</scope>
    <source>
        <strain evidence="2">CBS 207.26</strain>
    </source>
</reference>